<evidence type="ECO:0000313" key="3">
    <source>
        <dbReference type="Proteomes" id="UP001519460"/>
    </source>
</evidence>
<dbReference type="AlphaFoldDB" id="A0ABD0J5V4"/>
<organism evidence="2 3">
    <name type="scientific">Batillaria attramentaria</name>
    <dbReference type="NCBI Taxonomy" id="370345"/>
    <lineage>
        <taxon>Eukaryota</taxon>
        <taxon>Metazoa</taxon>
        <taxon>Spiralia</taxon>
        <taxon>Lophotrochozoa</taxon>
        <taxon>Mollusca</taxon>
        <taxon>Gastropoda</taxon>
        <taxon>Caenogastropoda</taxon>
        <taxon>Sorbeoconcha</taxon>
        <taxon>Cerithioidea</taxon>
        <taxon>Batillariidae</taxon>
        <taxon>Batillaria</taxon>
    </lineage>
</organism>
<keyword evidence="3" id="KW-1185">Reference proteome</keyword>
<evidence type="ECO:0000313" key="2">
    <source>
        <dbReference type="EMBL" id="KAK7462576.1"/>
    </source>
</evidence>
<accession>A0ABD0J5V4</accession>
<name>A0ABD0J5V4_9CAEN</name>
<keyword evidence="1" id="KW-0812">Transmembrane</keyword>
<gene>
    <name evidence="2" type="ORF">BaRGS_00038370</name>
</gene>
<protein>
    <submittedName>
        <fullName evidence="2">Uncharacterized protein</fullName>
    </submittedName>
</protein>
<reference evidence="2 3" key="1">
    <citation type="journal article" date="2023" name="Sci. Data">
        <title>Genome assembly of the Korean intertidal mud-creeper Batillaria attramentaria.</title>
        <authorList>
            <person name="Patra A.K."/>
            <person name="Ho P.T."/>
            <person name="Jun S."/>
            <person name="Lee S.J."/>
            <person name="Kim Y."/>
            <person name="Won Y.J."/>
        </authorList>
    </citation>
    <scope>NUCLEOTIDE SEQUENCE [LARGE SCALE GENOMIC DNA]</scope>
    <source>
        <strain evidence="2">Wonlab-2016</strain>
    </source>
</reference>
<dbReference type="EMBL" id="JACVVK020000616">
    <property type="protein sequence ID" value="KAK7462576.1"/>
    <property type="molecule type" value="Genomic_DNA"/>
</dbReference>
<keyword evidence="1" id="KW-1133">Transmembrane helix</keyword>
<comment type="caution">
    <text evidence="2">The sequence shown here is derived from an EMBL/GenBank/DDBJ whole genome shotgun (WGS) entry which is preliminary data.</text>
</comment>
<feature type="non-terminal residue" evidence="2">
    <location>
        <position position="1"/>
    </location>
</feature>
<feature type="transmembrane region" description="Helical" evidence="1">
    <location>
        <begin position="26"/>
        <end position="44"/>
    </location>
</feature>
<proteinExistence type="predicted"/>
<evidence type="ECO:0000256" key="1">
    <source>
        <dbReference type="SAM" id="Phobius"/>
    </source>
</evidence>
<dbReference type="Proteomes" id="UP001519460">
    <property type="component" value="Unassembled WGS sequence"/>
</dbReference>
<sequence length="101" mass="11439">MAHGRDAETEDVGGQAENPVQLHQLVAWHLCVLSDILPTLVLVWHNSSRSYKWRGDWHYSVYQYPAGAYPFICERRLKVSSMIQVLLVGANRPSSEVAGFK</sequence>
<keyword evidence="1" id="KW-0472">Membrane</keyword>